<comment type="similarity">
    <text evidence="11">Belongs to the protein kinase superfamily. Ser/Thr protein kinase family. CDPK subfamily.</text>
</comment>
<dbReference type="CDD" id="cd05117">
    <property type="entry name" value="STKc_CAMK"/>
    <property type="match status" value="1"/>
</dbReference>
<feature type="non-terminal residue" evidence="16">
    <location>
        <position position="1"/>
    </location>
</feature>
<evidence type="ECO:0000256" key="2">
    <source>
        <dbReference type="ARBA" id="ARBA00012513"/>
    </source>
</evidence>
<dbReference type="InParanoid" id="B8C6U5"/>
<dbReference type="PaxDb" id="35128-Thaps14492"/>
<dbReference type="AlphaFoldDB" id="B8C6U5"/>
<dbReference type="PROSITE" id="PS00107">
    <property type="entry name" value="PROTEIN_KINASE_ATP"/>
    <property type="match status" value="1"/>
</dbReference>
<evidence type="ECO:0000256" key="11">
    <source>
        <dbReference type="ARBA" id="ARBA00024334"/>
    </source>
</evidence>
<dbReference type="GO" id="GO:0046872">
    <property type="term" value="F:metal ion binding"/>
    <property type="evidence" value="ECO:0007669"/>
    <property type="project" value="UniProtKB-KW"/>
</dbReference>
<dbReference type="GO" id="GO:0005737">
    <property type="term" value="C:cytoplasm"/>
    <property type="evidence" value="ECO:0000318"/>
    <property type="project" value="GO_Central"/>
</dbReference>
<dbReference type="eggNOG" id="KOG0032">
    <property type="taxonomic scope" value="Eukaryota"/>
</dbReference>
<dbReference type="KEGG" id="tps:THAPSDRAFT_14492"/>
<evidence type="ECO:0000256" key="3">
    <source>
        <dbReference type="ARBA" id="ARBA00022527"/>
    </source>
</evidence>
<reference evidence="16 17" key="2">
    <citation type="journal article" date="2008" name="Nature">
        <title>The Phaeodactylum genome reveals the evolutionary history of diatom genomes.</title>
        <authorList>
            <person name="Bowler C."/>
            <person name="Allen A.E."/>
            <person name="Badger J.H."/>
            <person name="Grimwood J."/>
            <person name="Jabbari K."/>
            <person name="Kuo A."/>
            <person name="Maheswari U."/>
            <person name="Martens C."/>
            <person name="Maumus F."/>
            <person name="Otillar R.P."/>
            <person name="Rayko E."/>
            <person name="Salamov A."/>
            <person name="Vandepoele K."/>
            <person name="Beszteri B."/>
            <person name="Gruber A."/>
            <person name="Heijde M."/>
            <person name="Katinka M."/>
            <person name="Mock T."/>
            <person name="Valentin K."/>
            <person name="Verret F."/>
            <person name="Berges J.A."/>
            <person name="Brownlee C."/>
            <person name="Cadoret J.P."/>
            <person name="Chiovitti A."/>
            <person name="Choi C.J."/>
            <person name="Coesel S."/>
            <person name="De Martino A."/>
            <person name="Detter J.C."/>
            <person name="Durkin C."/>
            <person name="Falciatore A."/>
            <person name="Fournet J."/>
            <person name="Haruta M."/>
            <person name="Huysman M.J."/>
            <person name="Jenkins B.D."/>
            <person name="Jiroutova K."/>
            <person name="Jorgensen R.E."/>
            <person name="Joubert Y."/>
            <person name="Kaplan A."/>
            <person name="Kroger N."/>
            <person name="Kroth P.G."/>
            <person name="La Roche J."/>
            <person name="Lindquist E."/>
            <person name="Lommer M."/>
            <person name="Martin-Jezequel V."/>
            <person name="Lopez P.J."/>
            <person name="Lucas S."/>
            <person name="Mangogna M."/>
            <person name="McGinnis K."/>
            <person name="Medlin L.K."/>
            <person name="Montsant A."/>
            <person name="Oudot-Le Secq M.P."/>
            <person name="Napoli C."/>
            <person name="Obornik M."/>
            <person name="Parker M.S."/>
            <person name="Petit J.L."/>
            <person name="Porcel B.M."/>
            <person name="Poulsen N."/>
            <person name="Robison M."/>
            <person name="Rychlewski L."/>
            <person name="Rynearson T.A."/>
            <person name="Schmutz J."/>
            <person name="Shapiro H."/>
            <person name="Siaut M."/>
            <person name="Stanley M."/>
            <person name="Sussman M.R."/>
            <person name="Taylor A.R."/>
            <person name="Vardi A."/>
            <person name="von Dassow P."/>
            <person name="Vyverman W."/>
            <person name="Willis A."/>
            <person name="Wyrwicz L.S."/>
            <person name="Rokhsar D.S."/>
            <person name="Weissenbach J."/>
            <person name="Armbrust E.V."/>
            <person name="Green B.R."/>
            <person name="Van de Peer Y."/>
            <person name="Grigoriev I.V."/>
        </authorList>
    </citation>
    <scope>NUCLEOTIDE SEQUENCE [LARGE SCALE GENOMIC DNA]</scope>
    <source>
        <strain evidence="16 17">CCMP1335</strain>
    </source>
</reference>
<evidence type="ECO:0000256" key="14">
    <source>
        <dbReference type="PROSITE-ProRule" id="PRU10141"/>
    </source>
</evidence>
<keyword evidence="7 14" id="KW-0547">Nucleotide-binding</keyword>
<dbReference type="PROSITE" id="PS50011">
    <property type="entry name" value="PROTEIN_KINASE_DOM"/>
    <property type="match status" value="1"/>
</dbReference>
<evidence type="ECO:0000256" key="7">
    <source>
        <dbReference type="ARBA" id="ARBA00022741"/>
    </source>
</evidence>
<evidence type="ECO:0000259" key="15">
    <source>
        <dbReference type="PROSITE" id="PS50011"/>
    </source>
</evidence>
<proteinExistence type="inferred from homology"/>
<dbReference type="GeneID" id="7445586"/>
<comment type="catalytic activity">
    <reaction evidence="13">
        <text>L-seryl-[protein] + ATP = O-phospho-L-seryl-[protein] + ADP + H(+)</text>
        <dbReference type="Rhea" id="RHEA:17989"/>
        <dbReference type="Rhea" id="RHEA-COMP:9863"/>
        <dbReference type="Rhea" id="RHEA-COMP:11604"/>
        <dbReference type="ChEBI" id="CHEBI:15378"/>
        <dbReference type="ChEBI" id="CHEBI:29999"/>
        <dbReference type="ChEBI" id="CHEBI:30616"/>
        <dbReference type="ChEBI" id="CHEBI:83421"/>
        <dbReference type="ChEBI" id="CHEBI:456216"/>
        <dbReference type="EC" id="2.7.11.1"/>
    </reaction>
</comment>
<dbReference type="RefSeq" id="XP_002292015.1">
    <property type="nucleotide sequence ID" value="XM_002291979.1"/>
</dbReference>
<evidence type="ECO:0000256" key="5">
    <source>
        <dbReference type="ARBA" id="ARBA00022723"/>
    </source>
</evidence>
<dbReference type="GO" id="GO:0035556">
    <property type="term" value="P:intracellular signal transduction"/>
    <property type="evidence" value="ECO:0000318"/>
    <property type="project" value="GO_Central"/>
</dbReference>
<dbReference type="SUPFAM" id="SSF56112">
    <property type="entry name" value="Protein kinase-like (PK-like)"/>
    <property type="match status" value="1"/>
</dbReference>
<dbReference type="STRING" id="35128.B8C6U5"/>
<dbReference type="PANTHER" id="PTHR24347">
    <property type="entry name" value="SERINE/THREONINE-PROTEIN KINASE"/>
    <property type="match status" value="1"/>
</dbReference>
<dbReference type="OMA" id="PMKRYTC"/>
<feature type="binding site" evidence="14">
    <location>
        <position position="32"/>
    </location>
    <ligand>
        <name>ATP</name>
        <dbReference type="ChEBI" id="CHEBI:30616"/>
    </ligand>
</feature>
<dbReference type="InterPro" id="IPR017441">
    <property type="entry name" value="Protein_kinase_ATP_BS"/>
</dbReference>
<evidence type="ECO:0000256" key="10">
    <source>
        <dbReference type="ARBA" id="ARBA00022840"/>
    </source>
</evidence>
<comment type="cofactor">
    <cofactor evidence="1">
        <name>Mg(2+)</name>
        <dbReference type="ChEBI" id="CHEBI:18420"/>
    </cofactor>
</comment>
<dbReference type="InterPro" id="IPR000719">
    <property type="entry name" value="Prot_kinase_dom"/>
</dbReference>
<keyword evidence="3" id="KW-0723">Serine/threonine-protein kinase</keyword>
<evidence type="ECO:0000256" key="6">
    <source>
        <dbReference type="ARBA" id="ARBA00022737"/>
    </source>
</evidence>
<dbReference type="FunFam" id="3.30.200.20:FF:000315">
    <property type="entry name" value="Calcium-dependent protein kinase 3"/>
    <property type="match status" value="1"/>
</dbReference>
<evidence type="ECO:0000256" key="12">
    <source>
        <dbReference type="ARBA" id="ARBA00047899"/>
    </source>
</evidence>
<dbReference type="GO" id="GO:0005516">
    <property type="term" value="F:calmodulin binding"/>
    <property type="evidence" value="ECO:0000318"/>
    <property type="project" value="GO_Central"/>
</dbReference>
<sequence length="262" mass="29702">RYKVSPKIIGSGSFGTVRPCMHRKTKERLAVKTISKKATFAKNKTLLKNEITLLQQIDHKNIVRVADVIQDEERIHIVMEECKGGDLFDRVIEDGVTFGERRAAEIIGSLLDAVAYLHDMNIVHRDLKAEHLMFSKDDINSTIKVIDFGLATTHKPGDEPLTAFAGSAFTVAPEVIQRKYGRECDNWSVGVITYFLLTHLMPFNANSDDEMFKQILSGSFAYPKWARTGMTEEAKDFIERLLVVNPKHRMTAKQALSHAWIR</sequence>
<dbReference type="GO" id="GO:0004683">
    <property type="term" value="F:calcium/calmodulin-dependent protein kinase activity"/>
    <property type="evidence" value="ECO:0000318"/>
    <property type="project" value="GO_Central"/>
</dbReference>
<dbReference type="Pfam" id="PF00069">
    <property type="entry name" value="Pkinase"/>
    <property type="match status" value="1"/>
</dbReference>
<evidence type="ECO:0000256" key="1">
    <source>
        <dbReference type="ARBA" id="ARBA00001946"/>
    </source>
</evidence>
<evidence type="ECO:0000313" key="17">
    <source>
        <dbReference type="Proteomes" id="UP000001449"/>
    </source>
</evidence>
<gene>
    <name evidence="16" type="ORF">THAPSDRAFT_14492</name>
</gene>
<dbReference type="Proteomes" id="UP000001449">
    <property type="component" value="Chromosome 8"/>
</dbReference>
<evidence type="ECO:0000256" key="8">
    <source>
        <dbReference type="ARBA" id="ARBA00022777"/>
    </source>
</evidence>
<keyword evidence="17" id="KW-1185">Reference proteome</keyword>
<dbReference type="FunFam" id="1.10.510.10:FF:001036">
    <property type="entry name" value="Calcium-dependent protein kinase, putative"/>
    <property type="match status" value="1"/>
</dbReference>
<keyword evidence="6" id="KW-0677">Repeat</keyword>
<organism evidence="16 17">
    <name type="scientific">Thalassiosira pseudonana</name>
    <name type="common">Marine diatom</name>
    <name type="synonym">Cyclotella nana</name>
    <dbReference type="NCBI Taxonomy" id="35128"/>
    <lineage>
        <taxon>Eukaryota</taxon>
        <taxon>Sar</taxon>
        <taxon>Stramenopiles</taxon>
        <taxon>Ochrophyta</taxon>
        <taxon>Bacillariophyta</taxon>
        <taxon>Coscinodiscophyceae</taxon>
        <taxon>Thalassiosirophycidae</taxon>
        <taxon>Thalassiosirales</taxon>
        <taxon>Thalassiosiraceae</taxon>
        <taxon>Thalassiosira</taxon>
    </lineage>
</organism>
<protein>
    <recommendedName>
        <fullName evidence="2">non-specific serine/threonine protein kinase</fullName>
        <ecNumber evidence="2">2.7.11.1</ecNumber>
    </recommendedName>
</protein>
<dbReference type="GO" id="GO:0009931">
    <property type="term" value="F:calcium-dependent protein serine/threonine kinase activity"/>
    <property type="evidence" value="ECO:0000318"/>
    <property type="project" value="GO_Central"/>
</dbReference>
<keyword evidence="10 14" id="KW-0067">ATP-binding</keyword>
<evidence type="ECO:0000256" key="4">
    <source>
        <dbReference type="ARBA" id="ARBA00022679"/>
    </source>
</evidence>
<dbReference type="EMBL" id="CM000644">
    <property type="protein sequence ID" value="EED90866.1"/>
    <property type="molecule type" value="Genomic_DNA"/>
</dbReference>
<dbReference type="GO" id="GO:0005524">
    <property type="term" value="F:ATP binding"/>
    <property type="evidence" value="ECO:0007669"/>
    <property type="project" value="UniProtKB-UniRule"/>
</dbReference>
<dbReference type="HOGENOM" id="CLU_000288_63_0_1"/>
<dbReference type="EC" id="2.7.11.1" evidence="2"/>
<keyword evidence="8" id="KW-0418">Kinase</keyword>
<name>B8C6U5_THAPS</name>
<evidence type="ECO:0000256" key="9">
    <source>
        <dbReference type="ARBA" id="ARBA00022837"/>
    </source>
</evidence>
<evidence type="ECO:0000313" key="16">
    <source>
        <dbReference type="EMBL" id="EED90866.1"/>
    </source>
</evidence>
<feature type="non-terminal residue" evidence="16">
    <location>
        <position position="262"/>
    </location>
</feature>
<feature type="domain" description="Protein kinase" evidence="15">
    <location>
        <begin position="3"/>
        <end position="261"/>
    </location>
</feature>
<reference evidence="16 17" key="1">
    <citation type="journal article" date="2004" name="Science">
        <title>The genome of the diatom Thalassiosira pseudonana: ecology, evolution, and metabolism.</title>
        <authorList>
            <person name="Armbrust E.V."/>
            <person name="Berges J.A."/>
            <person name="Bowler C."/>
            <person name="Green B.R."/>
            <person name="Martinez D."/>
            <person name="Putnam N.H."/>
            <person name="Zhou S."/>
            <person name="Allen A.E."/>
            <person name="Apt K.E."/>
            <person name="Bechner M."/>
            <person name="Brzezinski M.A."/>
            <person name="Chaal B.K."/>
            <person name="Chiovitti A."/>
            <person name="Davis A.K."/>
            <person name="Demarest M.S."/>
            <person name="Detter J.C."/>
            <person name="Glavina T."/>
            <person name="Goodstein D."/>
            <person name="Hadi M.Z."/>
            <person name="Hellsten U."/>
            <person name="Hildebrand M."/>
            <person name="Jenkins B.D."/>
            <person name="Jurka J."/>
            <person name="Kapitonov V.V."/>
            <person name="Kroger N."/>
            <person name="Lau W.W."/>
            <person name="Lane T.W."/>
            <person name="Larimer F.W."/>
            <person name="Lippmeier J.C."/>
            <person name="Lucas S."/>
            <person name="Medina M."/>
            <person name="Montsant A."/>
            <person name="Obornik M."/>
            <person name="Parker M.S."/>
            <person name="Palenik B."/>
            <person name="Pazour G.J."/>
            <person name="Richardson P.M."/>
            <person name="Rynearson T.A."/>
            <person name="Saito M.A."/>
            <person name="Schwartz D.C."/>
            <person name="Thamatrakoln K."/>
            <person name="Valentin K."/>
            <person name="Vardi A."/>
            <person name="Wilkerson F.P."/>
            <person name="Rokhsar D.S."/>
        </authorList>
    </citation>
    <scope>NUCLEOTIDE SEQUENCE [LARGE SCALE GENOMIC DNA]</scope>
    <source>
        <strain evidence="16 17">CCMP1335</strain>
    </source>
</reference>
<comment type="catalytic activity">
    <reaction evidence="12">
        <text>L-threonyl-[protein] + ATP = O-phospho-L-threonyl-[protein] + ADP + H(+)</text>
        <dbReference type="Rhea" id="RHEA:46608"/>
        <dbReference type="Rhea" id="RHEA-COMP:11060"/>
        <dbReference type="Rhea" id="RHEA-COMP:11605"/>
        <dbReference type="ChEBI" id="CHEBI:15378"/>
        <dbReference type="ChEBI" id="CHEBI:30013"/>
        <dbReference type="ChEBI" id="CHEBI:30616"/>
        <dbReference type="ChEBI" id="CHEBI:61977"/>
        <dbReference type="ChEBI" id="CHEBI:456216"/>
        <dbReference type="EC" id="2.7.11.1"/>
    </reaction>
</comment>
<accession>B8C6U5</accession>
<dbReference type="PIRSF" id="PIRSF000654">
    <property type="entry name" value="Integrin-linked_kinase"/>
    <property type="match status" value="1"/>
</dbReference>
<dbReference type="GO" id="GO:0005634">
    <property type="term" value="C:nucleus"/>
    <property type="evidence" value="ECO:0000318"/>
    <property type="project" value="GO_Central"/>
</dbReference>
<keyword evidence="5" id="KW-0479">Metal-binding</keyword>
<keyword evidence="9" id="KW-0106">Calcium</keyword>
<evidence type="ECO:0000256" key="13">
    <source>
        <dbReference type="ARBA" id="ARBA00048679"/>
    </source>
</evidence>
<keyword evidence="4" id="KW-0808">Transferase</keyword>
<dbReference type="Gene3D" id="1.10.510.10">
    <property type="entry name" value="Transferase(Phosphotransferase) domain 1"/>
    <property type="match status" value="1"/>
</dbReference>
<dbReference type="InterPro" id="IPR011009">
    <property type="entry name" value="Kinase-like_dom_sf"/>
</dbReference>